<feature type="region of interest" description="Disordered" evidence="1">
    <location>
        <begin position="17"/>
        <end position="40"/>
    </location>
</feature>
<sequence length="77" mass="8242">MAMIAKSGFYGGKFYKAGQSVPDGQSTEQDLPKDKPLDRMNKDELIAEAERRGVEIKASDTKADILAAIAAAEQPAS</sequence>
<name>A0A918RY49_9HYPH</name>
<evidence type="ECO:0000256" key="1">
    <source>
        <dbReference type="SAM" id="MobiDB-lite"/>
    </source>
</evidence>
<evidence type="ECO:0000313" key="3">
    <source>
        <dbReference type="Proteomes" id="UP000646579"/>
    </source>
</evidence>
<accession>A0A918RY49</accession>
<comment type="caution">
    <text evidence="2">The sequence shown here is derived from an EMBL/GenBank/DDBJ whole genome shotgun (WGS) entry which is preliminary data.</text>
</comment>
<feature type="compositionally biased region" description="Basic and acidic residues" evidence="1">
    <location>
        <begin position="30"/>
        <end position="40"/>
    </location>
</feature>
<reference evidence="2" key="2">
    <citation type="submission" date="2020-09" db="EMBL/GenBank/DDBJ databases">
        <authorList>
            <person name="Sun Q."/>
            <person name="Kim S."/>
        </authorList>
    </citation>
    <scope>NUCLEOTIDE SEQUENCE</scope>
    <source>
        <strain evidence="2">KCTC 32437</strain>
    </source>
</reference>
<dbReference type="RefSeq" id="WP_189423015.1">
    <property type="nucleotide sequence ID" value="NZ_BMZE01000001.1"/>
</dbReference>
<organism evidence="2 3">
    <name type="scientific">Devosia pacifica</name>
    <dbReference type="NCBI Taxonomy" id="1335967"/>
    <lineage>
        <taxon>Bacteria</taxon>
        <taxon>Pseudomonadati</taxon>
        <taxon>Pseudomonadota</taxon>
        <taxon>Alphaproteobacteria</taxon>
        <taxon>Hyphomicrobiales</taxon>
        <taxon>Devosiaceae</taxon>
        <taxon>Devosia</taxon>
    </lineage>
</organism>
<gene>
    <name evidence="2" type="ORF">GCM10007989_05000</name>
</gene>
<dbReference type="AlphaFoldDB" id="A0A918RY49"/>
<evidence type="ECO:0000313" key="2">
    <source>
        <dbReference type="EMBL" id="GHA13399.1"/>
    </source>
</evidence>
<keyword evidence="3" id="KW-1185">Reference proteome</keyword>
<dbReference type="EMBL" id="BMZE01000001">
    <property type="protein sequence ID" value="GHA13399.1"/>
    <property type="molecule type" value="Genomic_DNA"/>
</dbReference>
<dbReference type="Proteomes" id="UP000646579">
    <property type="component" value="Unassembled WGS sequence"/>
</dbReference>
<reference evidence="2" key="1">
    <citation type="journal article" date="2014" name="Int. J. Syst. Evol. Microbiol.">
        <title>Complete genome sequence of Corynebacterium casei LMG S-19264T (=DSM 44701T), isolated from a smear-ripened cheese.</title>
        <authorList>
            <consortium name="US DOE Joint Genome Institute (JGI-PGF)"/>
            <person name="Walter F."/>
            <person name="Albersmeier A."/>
            <person name="Kalinowski J."/>
            <person name="Ruckert C."/>
        </authorList>
    </citation>
    <scope>NUCLEOTIDE SEQUENCE</scope>
    <source>
        <strain evidence="2">KCTC 32437</strain>
    </source>
</reference>
<proteinExistence type="predicted"/>
<protein>
    <submittedName>
        <fullName evidence="2">Uncharacterized protein</fullName>
    </submittedName>
</protein>